<reference evidence="6 7" key="1">
    <citation type="journal article" date="2010" name="BMC Genomics">
        <title>Genome sequence of the pattern forming Paenibacillus vortex bacterium reveals potential for thriving in complex environments.</title>
        <authorList>
            <person name="Sirota-Madi A."/>
            <person name="Olender T."/>
            <person name="Helman Y."/>
            <person name="Ingham C."/>
            <person name="Brainis I."/>
            <person name="Roth D."/>
            <person name="Hagi E."/>
            <person name="Brodsky L."/>
            <person name="Leshkowitz D."/>
            <person name="Galatenko V."/>
            <person name="Nikolaev V."/>
            <person name="Mugasimangalam R.C."/>
            <person name="Bransburg-Zabary S."/>
            <person name="Gutnick D.L."/>
            <person name="Lancet D."/>
            <person name="Ben-Jacob E."/>
        </authorList>
    </citation>
    <scope>NUCLEOTIDE SEQUENCE [LARGE SCALE GENOMIC DNA]</scope>
    <source>
        <strain evidence="6 7">V453</strain>
    </source>
</reference>
<dbReference type="Proteomes" id="UP000003094">
    <property type="component" value="Unassembled WGS sequence"/>
</dbReference>
<dbReference type="Pfam" id="PF00535">
    <property type="entry name" value="Glycos_transf_2"/>
    <property type="match status" value="1"/>
</dbReference>
<evidence type="ECO:0000256" key="1">
    <source>
        <dbReference type="ARBA" id="ARBA00004776"/>
    </source>
</evidence>
<dbReference type="AlphaFoldDB" id="A0A2R9SYJ7"/>
<dbReference type="PANTHER" id="PTHR43179:SF12">
    <property type="entry name" value="GALACTOFURANOSYLTRANSFERASE GLFT2"/>
    <property type="match status" value="1"/>
</dbReference>
<keyword evidence="3" id="KW-0328">Glycosyltransferase</keyword>
<comment type="pathway">
    <text evidence="1">Cell wall biogenesis; cell wall polysaccharide biosynthesis.</text>
</comment>
<evidence type="ECO:0000259" key="5">
    <source>
        <dbReference type="Pfam" id="PF00535"/>
    </source>
</evidence>
<gene>
    <name evidence="6" type="ORF">PVOR_09315</name>
</gene>
<dbReference type="RefSeq" id="WP_006208715.1">
    <property type="nucleotide sequence ID" value="NZ_ADHJ01000014.1"/>
</dbReference>
<name>A0A2R9SYJ7_9BACL</name>
<sequence>MSGLTSIIIPTFNGLHLLRTCVDHIRAYTDVPYEIIVVDNGSRDGTGEYCLREKLLLISLPENTGFPVACNRGLRMASGDQLLLLNNDVFVSPRWLTLLLEALYSREEIGIVGPVTNYASGIQQVEAGYTDITGYIHEAERWNVTNPGRWQEVNRIVGLCYLFKRTVMNRVGLLDEMFSPGHYEDDDYCYRARLGGFKLLVAGNVLVHHEGSASFRNRFPGGFQDLIERNRKRFVEKWNVDPLQFIEERGDAS</sequence>
<dbReference type="PANTHER" id="PTHR43179">
    <property type="entry name" value="RHAMNOSYLTRANSFERASE WBBL"/>
    <property type="match status" value="1"/>
</dbReference>
<accession>A0A2R9SYJ7</accession>
<evidence type="ECO:0000313" key="6">
    <source>
        <dbReference type="EMBL" id="EFU42455.1"/>
    </source>
</evidence>
<evidence type="ECO:0000313" key="7">
    <source>
        <dbReference type="Proteomes" id="UP000003094"/>
    </source>
</evidence>
<keyword evidence="7" id="KW-1185">Reference proteome</keyword>
<dbReference type="EMBL" id="ADHJ01000014">
    <property type="protein sequence ID" value="EFU42455.1"/>
    <property type="molecule type" value="Genomic_DNA"/>
</dbReference>
<dbReference type="CDD" id="cd04186">
    <property type="entry name" value="GT_2_like_c"/>
    <property type="match status" value="1"/>
</dbReference>
<proteinExistence type="inferred from homology"/>
<dbReference type="KEGG" id="pvo:PVOR_09315"/>
<dbReference type="SUPFAM" id="SSF53448">
    <property type="entry name" value="Nucleotide-diphospho-sugar transferases"/>
    <property type="match status" value="1"/>
</dbReference>
<evidence type="ECO:0000256" key="4">
    <source>
        <dbReference type="ARBA" id="ARBA00022679"/>
    </source>
</evidence>
<feature type="domain" description="Glycosyltransferase 2-like" evidence="5">
    <location>
        <begin position="6"/>
        <end position="129"/>
    </location>
</feature>
<dbReference type="InterPro" id="IPR029044">
    <property type="entry name" value="Nucleotide-diphossugar_trans"/>
</dbReference>
<comment type="caution">
    <text evidence="6">The sequence shown here is derived from an EMBL/GenBank/DDBJ whole genome shotgun (WGS) entry which is preliminary data.</text>
</comment>
<evidence type="ECO:0000256" key="2">
    <source>
        <dbReference type="ARBA" id="ARBA00006739"/>
    </source>
</evidence>
<dbReference type="InterPro" id="IPR001173">
    <property type="entry name" value="Glyco_trans_2-like"/>
</dbReference>
<dbReference type="GO" id="GO:0016757">
    <property type="term" value="F:glycosyltransferase activity"/>
    <property type="evidence" value="ECO:0007669"/>
    <property type="project" value="UniProtKB-KW"/>
</dbReference>
<comment type="similarity">
    <text evidence="2">Belongs to the glycosyltransferase 2 family.</text>
</comment>
<evidence type="ECO:0000256" key="3">
    <source>
        <dbReference type="ARBA" id="ARBA00022676"/>
    </source>
</evidence>
<keyword evidence="4 6" id="KW-0808">Transferase</keyword>
<dbReference type="Gene3D" id="3.90.550.10">
    <property type="entry name" value="Spore Coat Polysaccharide Biosynthesis Protein SpsA, Chain A"/>
    <property type="match status" value="1"/>
</dbReference>
<organism evidence="6 7">
    <name type="scientific">Paenibacillus vortex V453</name>
    <dbReference type="NCBI Taxonomy" id="715225"/>
    <lineage>
        <taxon>Bacteria</taxon>
        <taxon>Bacillati</taxon>
        <taxon>Bacillota</taxon>
        <taxon>Bacilli</taxon>
        <taxon>Bacillales</taxon>
        <taxon>Paenibacillaceae</taxon>
        <taxon>Paenibacillus</taxon>
    </lineage>
</organism>
<protein>
    <submittedName>
        <fullName evidence="6">Glycosyl transferase family 2</fullName>
    </submittedName>
</protein>